<comment type="similarity">
    <text evidence="2">Belongs to the peptidase S54 family.</text>
</comment>
<evidence type="ECO:0000259" key="9">
    <source>
        <dbReference type="Pfam" id="PF01694"/>
    </source>
</evidence>
<dbReference type="OrthoDB" id="10260614at2759"/>
<feature type="transmembrane region" description="Helical" evidence="8">
    <location>
        <begin position="515"/>
        <end position="533"/>
    </location>
</feature>
<feature type="transmembrane region" description="Helical" evidence="8">
    <location>
        <begin position="388"/>
        <end position="414"/>
    </location>
</feature>
<dbReference type="EMBL" id="LAZP02000835">
    <property type="protein sequence ID" value="PFH55612.1"/>
    <property type="molecule type" value="Genomic_DNA"/>
</dbReference>
<dbReference type="GO" id="GO:0004252">
    <property type="term" value="F:serine-type endopeptidase activity"/>
    <property type="evidence" value="ECO:0007669"/>
    <property type="project" value="InterPro"/>
</dbReference>
<dbReference type="Proteomes" id="UP000037136">
    <property type="component" value="Unassembled WGS sequence"/>
</dbReference>
<keyword evidence="5 8" id="KW-1133">Transmembrane helix</keyword>
<feature type="region of interest" description="Disordered" evidence="7">
    <location>
        <begin position="185"/>
        <end position="213"/>
    </location>
</feature>
<dbReference type="InterPro" id="IPR050925">
    <property type="entry name" value="Rhomboid_protease_S54"/>
</dbReference>
<sequence>MASLLCPRVSHALLRPAVRSISWATLQASRLPWSGVCQRRDEARRSGTRLQTISRRSFFKLTSPNVITRYEDLPRGYRDSEGLPFGGRDLYLGEIRRIFGPDMDTDEGNQLLRILHGRRVGGTLEDPAFSVHTARFTTRQMADGLAYLRKTVPVDEVLSAGLRAEDELKLMEMQMEKKRQAAEVKAKGVTQPMEKGEVPEATSWTTETEATKEDDDVYKPDARYGRSVLDEIRARNVAKRKAKEKALEEERQAAQSAENPGGSAVTLVSEDSHAVSSQPRRFKSAKLAEYYKKAQSPLKEPPRMSAWQRILPSAMVVLLTVGLLAGVCAVYEEPTAQYRLFREISASQATLATLIAINVLVFACWRIPPLWKSFNKYMIIVVGKPRAISILTSVFSHILPFHLVANLVPLWFIGTRLHDDLNRAEFLALYMACGSLGFLGSLTVFTLRGQLVVSTLGSSGATLGILSAYLWEIRREGFRMFGLPRDGVHGVVLLGLLTAAQLGGLCRASKYRVDFVSHLVGMAVGVAGMELIIRKRSGGREGVRASPRAPEEEEEEEEEEKRPQGRERT</sequence>
<evidence type="ECO:0000256" key="5">
    <source>
        <dbReference type="ARBA" id="ARBA00022989"/>
    </source>
</evidence>
<keyword evidence="4" id="KW-0378">Hydrolase</keyword>
<evidence type="ECO:0000256" key="7">
    <source>
        <dbReference type="SAM" id="MobiDB-lite"/>
    </source>
</evidence>
<evidence type="ECO:0000313" key="10">
    <source>
        <dbReference type="EMBL" id="PFH55612.1"/>
    </source>
</evidence>
<name>A0A2A9P420_OPHUN</name>
<dbReference type="InterPro" id="IPR035952">
    <property type="entry name" value="Rhomboid-like_sf"/>
</dbReference>
<feature type="transmembrane region" description="Helical" evidence="8">
    <location>
        <begin position="310"/>
        <end position="331"/>
    </location>
</feature>
<dbReference type="Pfam" id="PF01694">
    <property type="entry name" value="Rhomboid"/>
    <property type="match status" value="1"/>
</dbReference>
<feature type="transmembrane region" description="Helical" evidence="8">
    <location>
        <begin position="483"/>
        <end position="503"/>
    </location>
</feature>
<gene>
    <name evidence="10" type="ORF">XA68_17951</name>
</gene>
<dbReference type="GO" id="GO:0006465">
    <property type="term" value="P:signal peptide processing"/>
    <property type="evidence" value="ECO:0007669"/>
    <property type="project" value="TreeGrafter"/>
</dbReference>
<feature type="region of interest" description="Disordered" evidence="7">
    <location>
        <begin position="538"/>
        <end position="569"/>
    </location>
</feature>
<dbReference type="Gene3D" id="1.20.1540.10">
    <property type="entry name" value="Rhomboid-like"/>
    <property type="match status" value="1"/>
</dbReference>
<keyword evidence="11" id="KW-1185">Reference proteome</keyword>
<dbReference type="STRING" id="268505.A0A2A9P420"/>
<evidence type="ECO:0000256" key="2">
    <source>
        <dbReference type="ARBA" id="ARBA00009045"/>
    </source>
</evidence>
<accession>A0A2A9P420</accession>
<feature type="transmembrane region" description="Helical" evidence="8">
    <location>
        <begin position="451"/>
        <end position="471"/>
    </location>
</feature>
<feature type="transmembrane region" description="Helical" evidence="8">
    <location>
        <begin position="351"/>
        <end position="368"/>
    </location>
</feature>
<protein>
    <recommendedName>
        <fullName evidence="9">Peptidase S54 rhomboid domain-containing protein</fullName>
    </recommendedName>
</protein>
<keyword evidence="3 8" id="KW-0812">Transmembrane</keyword>
<reference evidence="10 11" key="1">
    <citation type="journal article" date="2015" name="BMC Genomics">
        <title>Gene expression during zombie ant biting behavior reflects the complexity underlying fungal parasitic behavioral manipulation.</title>
        <authorList>
            <person name="de Bekker C."/>
            <person name="Ohm R.A."/>
            <person name="Loreto R.G."/>
            <person name="Sebastian A."/>
            <person name="Albert I."/>
            <person name="Merrow M."/>
            <person name="Brachmann A."/>
            <person name="Hughes D.P."/>
        </authorList>
    </citation>
    <scope>NUCLEOTIDE SEQUENCE [LARGE SCALE GENOMIC DNA]</scope>
    <source>
        <strain evidence="10 11">SC16a</strain>
    </source>
</reference>
<feature type="compositionally biased region" description="Basic and acidic residues" evidence="7">
    <location>
        <begin position="560"/>
        <end position="569"/>
    </location>
</feature>
<evidence type="ECO:0000256" key="4">
    <source>
        <dbReference type="ARBA" id="ARBA00022801"/>
    </source>
</evidence>
<proteinExistence type="inferred from homology"/>
<dbReference type="InterPro" id="IPR022764">
    <property type="entry name" value="Peptidase_S54_rhomboid_dom"/>
</dbReference>
<evidence type="ECO:0000256" key="3">
    <source>
        <dbReference type="ARBA" id="ARBA00022692"/>
    </source>
</evidence>
<dbReference type="PANTHER" id="PTHR43731:SF14">
    <property type="entry name" value="PRESENILIN-ASSOCIATED RHOMBOID-LIKE PROTEIN, MITOCHONDRIAL"/>
    <property type="match status" value="1"/>
</dbReference>
<feature type="region of interest" description="Disordered" evidence="7">
    <location>
        <begin position="243"/>
        <end position="265"/>
    </location>
</feature>
<dbReference type="GO" id="GO:0016020">
    <property type="term" value="C:membrane"/>
    <property type="evidence" value="ECO:0007669"/>
    <property type="project" value="UniProtKB-SubCell"/>
</dbReference>
<evidence type="ECO:0000256" key="6">
    <source>
        <dbReference type="ARBA" id="ARBA00023136"/>
    </source>
</evidence>
<dbReference type="SUPFAM" id="SSF144091">
    <property type="entry name" value="Rhomboid-like"/>
    <property type="match status" value="1"/>
</dbReference>
<evidence type="ECO:0000256" key="1">
    <source>
        <dbReference type="ARBA" id="ARBA00004141"/>
    </source>
</evidence>
<organism evidence="10 11">
    <name type="scientific">Ophiocordyceps unilateralis</name>
    <name type="common">Zombie-ant fungus</name>
    <name type="synonym">Torrubia unilateralis</name>
    <dbReference type="NCBI Taxonomy" id="268505"/>
    <lineage>
        <taxon>Eukaryota</taxon>
        <taxon>Fungi</taxon>
        <taxon>Dikarya</taxon>
        <taxon>Ascomycota</taxon>
        <taxon>Pezizomycotina</taxon>
        <taxon>Sordariomycetes</taxon>
        <taxon>Hypocreomycetidae</taxon>
        <taxon>Hypocreales</taxon>
        <taxon>Ophiocordycipitaceae</taxon>
        <taxon>Ophiocordyceps</taxon>
    </lineage>
</organism>
<feature type="transmembrane region" description="Helical" evidence="8">
    <location>
        <begin position="426"/>
        <end position="445"/>
    </location>
</feature>
<keyword evidence="6 8" id="KW-0472">Membrane</keyword>
<reference evidence="10 11" key="2">
    <citation type="journal article" date="2017" name="Sci. Rep.">
        <title>Ant-infecting Ophiocordyceps genomes reveal a high diversity of potential behavioral manipulation genes and a possible major role for enterotoxins.</title>
        <authorList>
            <person name="de Bekker C."/>
            <person name="Ohm R.A."/>
            <person name="Evans H.C."/>
            <person name="Brachmann A."/>
            <person name="Hughes D.P."/>
        </authorList>
    </citation>
    <scope>NUCLEOTIDE SEQUENCE [LARGE SCALE GENOMIC DNA]</scope>
    <source>
        <strain evidence="10 11">SC16a</strain>
    </source>
</reference>
<comment type="subcellular location">
    <subcellularLocation>
        <location evidence="1">Membrane</location>
        <topology evidence="1">Multi-pass membrane protein</topology>
    </subcellularLocation>
</comment>
<dbReference type="AlphaFoldDB" id="A0A2A9P420"/>
<evidence type="ECO:0000313" key="11">
    <source>
        <dbReference type="Proteomes" id="UP000037136"/>
    </source>
</evidence>
<dbReference type="PANTHER" id="PTHR43731">
    <property type="entry name" value="RHOMBOID PROTEASE"/>
    <property type="match status" value="1"/>
</dbReference>
<evidence type="ECO:0000256" key="8">
    <source>
        <dbReference type="SAM" id="Phobius"/>
    </source>
</evidence>
<comment type="caution">
    <text evidence="10">The sequence shown here is derived from an EMBL/GenBank/DDBJ whole genome shotgun (WGS) entry which is preliminary data.</text>
</comment>
<feature type="domain" description="Peptidase S54 rhomboid" evidence="9">
    <location>
        <begin position="388"/>
        <end position="527"/>
    </location>
</feature>